<dbReference type="InParanoid" id="A0A165SQY4"/>
<reference evidence="1 2" key="1">
    <citation type="journal article" date="2016" name="Mol. Biol. Evol.">
        <title>Comparative Genomics of Early-Diverging Mushroom-Forming Fungi Provides Insights into the Origins of Lignocellulose Decay Capabilities.</title>
        <authorList>
            <person name="Nagy L.G."/>
            <person name="Riley R."/>
            <person name="Tritt A."/>
            <person name="Adam C."/>
            <person name="Daum C."/>
            <person name="Floudas D."/>
            <person name="Sun H."/>
            <person name="Yadav J.S."/>
            <person name="Pangilinan J."/>
            <person name="Larsson K.H."/>
            <person name="Matsuura K."/>
            <person name="Barry K."/>
            <person name="Labutti K."/>
            <person name="Kuo R."/>
            <person name="Ohm R.A."/>
            <person name="Bhattacharya S.S."/>
            <person name="Shirouzu T."/>
            <person name="Yoshinaga Y."/>
            <person name="Martin F.M."/>
            <person name="Grigoriev I.V."/>
            <person name="Hibbett D.S."/>
        </authorList>
    </citation>
    <scope>NUCLEOTIDE SEQUENCE [LARGE SCALE GENOMIC DNA]</scope>
    <source>
        <strain evidence="1 2">HHB14362 ss-1</strain>
    </source>
</reference>
<dbReference type="EMBL" id="KV425571">
    <property type="protein sequence ID" value="KZT25533.1"/>
    <property type="molecule type" value="Genomic_DNA"/>
</dbReference>
<keyword evidence="2" id="KW-1185">Reference proteome</keyword>
<evidence type="ECO:0000313" key="1">
    <source>
        <dbReference type="EMBL" id="KZT25533.1"/>
    </source>
</evidence>
<dbReference type="Proteomes" id="UP000076761">
    <property type="component" value="Unassembled WGS sequence"/>
</dbReference>
<evidence type="ECO:0000313" key="2">
    <source>
        <dbReference type="Proteomes" id="UP000076761"/>
    </source>
</evidence>
<protein>
    <submittedName>
        <fullName evidence="1">Uncharacterized protein</fullName>
    </submittedName>
</protein>
<accession>A0A165SQY4</accession>
<gene>
    <name evidence="1" type="ORF">NEOLEDRAFT_348261</name>
</gene>
<proteinExistence type="predicted"/>
<name>A0A165SQY4_9AGAM</name>
<dbReference type="AlphaFoldDB" id="A0A165SQY4"/>
<sequence>MTNIVCIEQQRHDCLHASGACIAKPLHRHFTGEIPPSLLMTDIVCVEQQCHDCLHSEPCVADSSHSLMRFGLFANLLWRMTSSTDILRTPCILLSRSRFHSGSW</sequence>
<organism evidence="1 2">
    <name type="scientific">Neolentinus lepideus HHB14362 ss-1</name>
    <dbReference type="NCBI Taxonomy" id="1314782"/>
    <lineage>
        <taxon>Eukaryota</taxon>
        <taxon>Fungi</taxon>
        <taxon>Dikarya</taxon>
        <taxon>Basidiomycota</taxon>
        <taxon>Agaricomycotina</taxon>
        <taxon>Agaricomycetes</taxon>
        <taxon>Gloeophyllales</taxon>
        <taxon>Gloeophyllaceae</taxon>
        <taxon>Neolentinus</taxon>
    </lineage>
</organism>